<accession>A0ABU9KYA8</accession>
<feature type="transmembrane region" description="Helical" evidence="6">
    <location>
        <begin position="12"/>
        <end position="30"/>
    </location>
</feature>
<feature type="transmembrane region" description="Helical" evidence="6">
    <location>
        <begin position="59"/>
        <end position="80"/>
    </location>
</feature>
<keyword evidence="2" id="KW-1003">Cell membrane</keyword>
<evidence type="ECO:0000256" key="4">
    <source>
        <dbReference type="ARBA" id="ARBA00022989"/>
    </source>
</evidence>
<dbReference type="RefSeq" id="WP_342158963.1">
    <property type="nucleotide sequence ID" value="NZ_JBCDNA010000001.1"/>
</dbReference>
<evidence type="ECO:0000313" key="7">
    <source>
        <dbReference type="EMBL" id="MEL4455178.1"/>
    </source>
</evidence>
<dbReference type="PANTHER" id="PTHR33529">
    <property type="entry name" value="SLR0882 PROTEIN-RELATED"/>
    <property type="match status" value="1"/>
</dbReference>
<name>A0ABU9KYA8_9FLAO</name>
<dbReference type="Proteomes" id="UP001474120">
    <property type="component" value="Unassembled WGS sequence"/>
</dbReference>
<feature type="transmembrane region" description="Helical" evidence="6">
    <location>
        <begin position="337"/>
        <end position="359"/>
    </location>
</feature>
<feature type="transmembrane region" description="Helical" evidence="6">
    <location>
        <begin position="101"/>
        <end position="119"/>
    </location>
</feature>
<reference evidence="7 8" key="1">
    <citation type="submission" date="2024-04" db="EMBL/GenBank/DDBJ databases">
        <title>whole genome sequencing of Lutimonas vermicola strain IMCC1616.</title>
        <authorList>
            <person name="Bae S.S."/>
        </authorList>
    </citation>
    <scope>NUCLEOTIDE SEQUENCE [LARGE SCALE GENOMIC DNA]</scope>
    <source>
        <strain evidence="7 8">IMCC1616</strain>
    </source>
</reference>
<evidence type="ECO:0000256" key="6">
    <source>
        <dbReference type="SAM" id="Phobius"/>
    </source>
</evidence>
<evidence type="ECO:0000256" key="2">
    <source>
        <dbReference type="ARBA" id="ARBA00022475"/>
    </source>
</evidence>
<organism evidence="7 8">
    <name type="scientific">Lutimonas vermicola</name>
    <dbReference type="NCBI Taxonomy" id="414288"/>
    <lineage>
        <taxon>Bacteria</taxon>
        <taxon>Pseudomonadati</taxon>
        <taxon>Bacteroidota</taxon>
        <taxon>Flavobacteriia</taxon>
        <taxon>Flavobacteriales</taxon>
        <taxon>Flavobacteriaceae</taxon>
        <taxon>Lutimonas</taxon>
    </lineage>
</organism>
<comment type="caution">
    <text evidence="7">The sequence shown here is derived from an EMBL/GenBank/DDBJ whole genome shotgun (WGS) entry which is preliminary data.</text>
</comment>
<evidence type="ECO:0000256" key="3">
    <source>
        <dbReference type="ARBA" id="ARBA00022692"/>
    </source>
</evidence>
<proteinExistence type="predicted"/>
<comment type="subcellular location">
    <subcellularLocation>
        <location evidence="1">Cell membrane</location>
        <topology evidence="1">Multi-pass membrane protein</topology>
    </subcellularLocation>
</comment>
<sequence>MKILDRYILRKYFTSFIFTLLILIPIAMAIDVSEKVGKFIKNEELTIEEILNDYYLNFIINYGNTFMPLALFISVIMFTSKMSGNSEIIAIHSSGVSFKRFLKPYLIGATIITIISLYANHFVVPDSNKTLEKFEETYLRSIYKKKTKSSVSKVSLQLSKNDYVYFGYFNFKSNNGYNFSYEHFEGNRLVYKVIAQNIRWNDIDSTYRLSTYRKRFIGTHKDSLDSGSFMDTVFNFEPKDLLYVDYLAREMPSLSLSKHIKQSENRGIKSLNNYKVELYKRTSLPVSSFVLTLIAVTLASKKRRGGIGVNLAAGIALMFLYVFFMKVSEVLGSTAESIPLLMVWIPNLLFGVIAAYLYINANK</sequence>
<keyword evidence="5 6" id="KW-0472">Membrane</keyword>
<evidence type="ECO:0000256" key="1">
    <source>
        <dbReference type="ARBA" id="ARBA00004651"/>
    </source>
</evidence>
<dbReference type="EMBL" id="JBCDNA010000001">
    <property type="protein sequence ID" value="MEL4455178.1"/>
    <property type="molecule type" value="Genomic_DNA"/>
</dbReference>
<keyword evidence="8" id="KW-1185">Reference proteome</keyword>
<gene>
    <name evidence="7" type="ORF">AABB81_04675</name>
</gene>
<dbReference type="PANTHER" id="PTHR33529:SF8">
    <property type="entry name" value="PERMEASE, YJGP_YJGQ FAMILY"/>
    <property type="match status" value="1"/>
</dbReference>
<keyword evidence="3 6" id="KW-0812">Transmembrane</keyword>
<evidence type="ECO:0000313" key="8">
    <source>
        <dbReference type="Proteomes" id="UP001474120"/>
    </source>
</evidence>
<evidence type="ECO:0000256" key="5">
    <source>
        <dbReference type="ARBA" id="ARBA00023136"/>
    </source>
</evidence>
<dbReference type="Pfam" id="PF03739">
    <property type="entry name" value="LptF_LptG"/>
    <property type="match status" value="1"/>
</dbReference>
<keyword evidence="4 6" id="KW-1133">Transmembrane helix</keyword>
<dbReference type="InterPro" id="IPR005495">
    <property type="entry name" value="LptG/LptF_permease"/>
</dbReference>
<feature type="transmembrane region" description="Helical" evidence="6">
    <location>
        <begin position="282"/>
        <end position="300"/>
    </location>
</feature>
<protein>
    <submittedName>
        <fullName evidence="7">LptF/LptG family permease</fullName>
    </submittedName>
</protein>
<feature type="transmembrane region" description="Helical" evidence="6">
    <location>
        <begin position="307"/>
        <end position="325"/>
    </location>
</feature>